<evidence type="ECO:0000313" key="1">
    <source>
        <dbReference type="EnsemblMetazoa" id="PPA44501.1"/>
    </source>
</evidence>
<gene>
    <name evidence="1" type="primary">WBGene00282870</name>
</gene>
<dbReference type="EnsemblMetazoa" id="PPA44501.1">
    <property type="protein sequence ID" value="PPA44501.1"/>
    <property type="gene ID" value="WBGene00282870"/>
</dbReference>
<reference evidence="1" key="2">
    <citation type="submission" date="2022-06" db="UniProtKB">
        <authorList>
            <consortium name="EnsemblMetazoa"/>
        </authorList>
    </citation>
    <scope>IDENTIFICATION</scope>
    <source>
        <strain evidence="1">PS312</strain>
    </source>
</reference>
<reference evidence="2" key="1">
    <citation type="journal article" date="2008" name="Nat. Genet.">
        <title>The Pristionchus pacificus genome provides a unique perspective on nematode lifestyle and parasitism.</title>
        <authorList>
            <person name="Dieterich C."/>
            <person name="Clifton S.W."/>
            <person name="Schuster L.N."/>
            <person name="Chinwalla A."/>
            <person name="Delehaunty K."/>
            <person name="Dinkelacker I."/>
            <person name="Fulton L."/>
            <person name="Fulton R."/>
            <person name="Godfrey J."/>
            <person name="Minx P."/>
            <person name="Mitreva M."/>
            <person name="Roeseler W."/>
            <person name="Tian H."/>
            <person name="Witte H."/>
            <person name="Yang S.P."/>
            <person name="Wilson R.K."/>
            <person name="Sommer R.J."/>
        </authorList>
    </citation>
    <scope>NUCLEOTIDE SEQUENCE [LARGE SCALE GENOMIC DNA]</scope>
    <source>
        <strain evidence="2">PS312</strain>
    </source>
</reference>
<sequence>MASACWRAREEPPDAARIEESWAAIEGLLILNTCAPTGLVDVNGICSMPPPSPPSCAADVIDMACCC</sequence>
<proteinExistence type="predicted"/>
<organism evidence="1 2">
    <name type="scientific">Pristionchus pacificus</name>
    <name type="common">Parasitic nematode worm</name>
    <dbReference type="NCBI Taxonomy" id="54126"/>
    <lineage>
        <taxon>Eukaryota</taxon>
        <taxon>Metazoa</taxon>
        <taxon>Ecdysozoa</taxon>
        <taxon>Nematoda</taxon>
        <taxon>Chromadorea</taxon>
        <taxon>Rhabditida</taxon>
        <taxon>Rhabditina</taxon>
        <taxon>Diplogasteromorpha</taxon>
        <taxon>Diplogasteroidea</taxon>
        <taxon>Neodiplogasteridae</taxon>
        <taxon>Pristionchus</taxon>
    </lineage>
</organism>
<accession>A0A8R1Z2K7</accession>
<protein>
    <submittedName>
        <fullName evidence="1">Uncharacterized protein</fullName>
    </submittedName>
</protein>
<evidence type="ECO:0000313" key="2">
    <source>
        <dbReference type="Proteomes" id="UP000005239"/>
    </source>
</evidence>
<name>A0A2A6BU81_PRIPA</name>
<dbReference type="Proteomes" id="UP000005239">
    <property type="component" value="Unassembled WGS sequence"/>
</dbReference>
<accession>A0A2A6BU81</accession>
<dbReference type="AlphaFoldDB" id="A0A2A6BU81"/>
<keyword evidence="2" id="KW-1185">Reference proteome</keyword>